<feature type="chain" id="PRO_5026322176" evidence="1">
    <location>
        <begin position="19"/>
        <end position="965"/>
    </location>
</feature>
<dbReference type="Pfam" id="PF17132">
    <property type="entry name" value="Glyco_hydro_106"/>
    <property type="match status" value="2"/>
</dbReference>
<keyword evidence="2" id="KW-0378">Hydrolase</keyword>
<dbReference type="PANTHER" id="PTHR36848:SF2">
    <property type="entry name" value="SECRETED PROTEIN"/>
    <property type="match status" value="1"/>
</dbReference>
<dbReference type="CDD" id="cd03143">
    <property type="entry name" value="A4_beta-galactosidase_middle_domain"/>
    <property type="match status" value="1"/>
</dbReference>
<dbReference type="Gene3D" id="3.40.50.880">
    <property type="match status" value="1"/>
</dbReference>
<evidence type="ECO:0000313" key="2">
    <source>
        <dbReference type="EMBL" id="MRW88571.1"/>
    </source>
</evidence>
<sequence length="965" mass="103711">MNKKYLWLLLCVTAGAHAASDGVTHYSTVTEVQRHLASPPDDARPMVRWWWFGPAVVKPQLEREMLAMKQGGFGGFEIQPVYPMELDDPARGIRNLPYLSPDFLDAVSFVNRKAHDYKLRVDMTLASGWPYGGPNVPVTEAASRLRVAPVDLPAGADAVALPAIGSGEKLVATFVGAGDAKQFDATRLALTELPSKDGRARVAPAAEKRVVVFYIASRTGQQVKRAALGAEGFVLDHLSRKAIDHHLSTVAEPLMKAFGKQPPYAVFSDSLEVYNTDWTDDFLAEFQRRRGYDLKPYLPVVYSGQGPDAGALRRDWALTQTELVNERYLTPVDDWAKKHNTRFRSQTYGEPAVSLSSNRLVALPEGEGPQFREFSFTRLATSAGHLYGRNVISAETWTWLNSPAFSATPLDMKVEADRMLLQGVNLFIGHGWPYTPPGAQEPGYAFYAAAVFNNHQPWWNVMPDVTAYLQRTSYLLRQGEPANDVALLLPNDDVYAESQPAKVSLSAEMHKHVTPEIMTQILDAGHNVDFLDAEALRDSGKRYPLIVLPHVTRMAPETLELLIKHAGAGGKVIAVGGKPSLAPGFRDAAAVTARVRTLSERLFALPGVRVVEDDAALGAAVGGAVAPDLRVSSQASAVGFIRRKLADGDLYFIANTSNREVRTTVSVAARRAHAAWWNPHDGTTTPISRTASALSSSAPEQAAQAQPAAGVAVAPGAGAAAAAAAAGDSLALVLSPYESRVLVLSDSAQLAPAIAARAAAGGTRVGTPGGPGATDARSEATLVALDGGWQLSFPAAGGTLAQPRALSALTSWADDPATRYYSGIGVYTTDIALQASQLTATRIKLDFGVGTPLDSTPKVPAGMRAMLDSPIREAAVVYVNGQRAGAVWHPPYQVDVTKLLKPGTNRIEVQVANLSINMLAGQERPDYRLLSARYGQRFVPQDTHLITPRPSGMLGQVRLLTENAQ</sequence>
<proteinExistence type="predicted"/>
<dbReference type="InterPro" id="IPR053161">
    <property type="entry name" value="Ulvan_degrading_GH"/>
</dbReference>
<protein>
    <submittedName>
        <fullName evidence="2">Glycoside hydrolase</fullName>
    </submittedName>
</protein>
<dbReference type="PANTHER" id="PTHR36848">
    <property type="entry name" value="DNA-BINDING PROTEIN (PUTATIVE SECRETED PROTEIN)-RELATED"/>
    <property type="match status" value="1"/>
</dbReference>
<keyword evidence="1" id="KW-0732">Signal</keyword>
<dbReference type="SUPFAM" id="SSF49785">
    <property type="entry name" value="Galactose-binding domain-like"/>
    <property type="match status" value="1"/>
</dbReference>
<dbReference type="GO" id="GO:0016787">
    <property type="term" value="F:hydrolase activity"/>
    <property type="evidence" value="ECO:0007669"/>
    <property type="project" value="UniProtKB-KW"/>
</dbReference>
<name>A0A6I2KST0_9BURK</name>
<dbReference type="InterPro" id="IPR029062">
    <property type="entry name" value="Class_I_gatase-like"/>
</dbReference>
<evidence type="ECO:0000256" key="1">
    <source>
        <dbReference type="SAM" id="SignalP"/>
    </source>
</evidence>
<comment type="caution">
    <text evidence="2">The sequence shown here is derived from an EMBL/GenBank/DDBJ whole genome shotgun (WGS) entry which is preliminary data.</text>
</comment>
<organism evidence="2 3">
    <name type="scientific">Duganella guangzhouensis</name>
    <dbReference type="NCBI Taxonomy" id="2666084"/>
    <lineage>
        <taxon>Bacteria</taxon>
        <taxon>Pseudomonadati</taxon>
        <taxon>Pseudomonadota</taxon>
        <taxon>Betaproteobacteria</taxon>
        <taxon>Burkholderiales</taxon>
        <taxon>Oxalobacteraceae</taxon>
        <taxon>Telluria group</taxon>
        <taxon>Duganella</taxon>
    </lineage>
</organism>
<dbReference type="InterPro" id="IPR008979">
    <property type="entry name" value="Galactose-bd-like_sf"/>
</dbReference>
<dbReference type="RefSeq" id="WP_154372261.1">
    <property type="nucleotide sequence ID" value="NZ_WKJK01000001.1"/>
</dbReference>
<dbReference type="Proteomes" id="UP000433309">
    <property type="component" value="Unassembled WGS sequence"/>
</dbReference>
<dbReference type="AlphaFoldDB" id="A0A6I2KST0"/>
<accession>A0A6I2KST0</accession>
<feature type="signal peptide" evidence="1">
    <location>
        <begin position="1"/>
        <end position="18"/>
    </location>
</feature>
<evidence type="ECO:0000313" key="3">
    <source>
        <dbReference type="Proteomes" id="UP000433309"/>
    </source>
</evidence>
<dbReference type="Gene3D" id="2.60.120.260">
    <property type="entry name" value="Galactose-binding domain-like"/>
    <property type="match status" value="1"/>
</dbReference>
<gene>
    <name evidence="2" type="ORF">GJ699_01070</name>
</gene>
<reference evidence="2 3" key="1">
    <citation type="submission" date="2019-11" db="EMBL/GenBank/DDBJ databases">
        <title>Novel species isolated from a subtropical stream in China.</title>
        <authorList>
            <person name="Lu H."/>
        </authorList>
    </citation>
    <scope>NUCLEOTIDE SEQUENCE [LARGE SCALE GENOMIC DNA]</scope>
    <source>
        <strain evidence="2 3">FT80W</strain>
    </source>
</reference>
<dbReference type="EMBL" id="WKJK01000001">
    <property type="protein sequence ID" value="MRW88571.1"/>
    <property type="molecule type" value="Genomic_DNA"/>
</dbReference>
<keyword evidence="3" id="KW-1185">Reference proteome</keyword>
<dbReference type="NCBIfam" id="NF045579">
    <property type="entry name" value="rhamnoside_JR"/>
    <property type="match status" value="1"/>
</dbReference>